<dbReference type="EMBL" id="CP060715">
    <property type="protein sequence ID" value="QNN61183.1"/>
    <property type="molecule type" value="Genomic_DNA"/>
</dbReference>
<gene>
    <name evidence="2" type="ORF">H9L01_02110</name>
</gene>
<dbReference type="KEGG" id="eio:H9L01_02110"/>
<dbReference type="SUPFAM" id="SSF52799">
    <property type="entry name" value="(Phosphotyrosine protein) phosphatases II"/>
    <property type="match status" value="1"/>
</dbReference>
<comment type="similarity">
    <text evidence="1">Belongs to the protein-tyrosine phosphatase family.</text>
</comment>
<evidence type="ECO:0000256" key="1">
    <source>
        <dbReference type="ARBA" id="ARBA00009580"/>
    </source>
</evidence>
<dbReference type="Proteomes" id="UP000515928">
    <property type="component" value="Chromosome"/>
</dbReference>
<keyword evidence="3" id="KW-1185">Reference proteome</keyword>
<dbReference type="Pfam" id="PF13350">
    <property type="entry name" value="Y_phosphatase3"/>
    <property type="match status" value="1"/>
</dbReference>
<dbReference type="PANTHER" id="PTHR31126:SF1">
    <property type="entry name" value="TYROSINE SPECIFIC PROTEIN PHOSPHATASES DOMAIN-CONTAINING PROTEIN"/>
    <property type="match status" value="1"/>
</dbReference>
<dbReference type="Gene3D" id="3.90.190.10">
    <property type="entry name" value="Protein tyrosine phosphatase superfamily"/>
    <property type="match status" value="1"/>
</dbReference>
<proteinExistence type="inferred from homology"/>
<dbReference type="PANTHER" id="PTHR31126">
    <property type="entry name" value="TYROSINE-PROTEIN PHOSPHATASE"/>
    <property type="match status" value="1"/>
</dbReference>
<dbReference type="InterPro" id="IPR026893">
    <property type="entry name" value="Tyr/Ser_Pase_IphP-type"/>
</dbReference>
<dbReference type="AlphaFoldDB" id="A0A7G9S008"/>
<evidence type="ECO:0000313" key="3">
    <source>
        <dbReference type="Proteomes" id="UP000515928"/>
    </source>
</evidence>
<sequence length="242" mass="28472">MSELINFRDFGGYQTKDGRRVKKDTFYRCGSYRDLTEEDRDYLRSLNIQHLLDYRELTELDSDEQRESFAKNVHTISASAHLGLFETDKTVPYTILTTESMDEFYKKLPFSNPAYINMFNILLEDGATPYLHNCTAGKDRTGLATSLILLALDVKEDIVTYEYMLSMDAYDAIVENERRRMNGDLTEETLYYKIPGLIIRPSYLQASFDEIRRVYGTFDHYFEEEFGLTREKRDQLKEMYTI</sequence>
<protein>
    <submittedName>
        <fullName evidence="2">Tyrosine-protein phosphatase</fullName>
    </submittedName>
</protein>
<accession>A0A7G9S008</accession>
<dbReference type="RefSeq" id="WP_187534382.1">
    <property type="nucleotide sequence ID" value="NZ_CBCSHU010000001.1"/>
</dbReference>
<dbReference type="GO" id="GO:0004721">
    <property type="term" value="F:phosphoprotein phosphatase activity"/>
    <property type="evidence" value="ECO:0007669"/>
    <property type="project" value="InterPro"/>
</dbReference>
<name>A0A7G9S008_9FIRM</name>
<evidence type="ECO:0000313" key="2">
    <source>
        <dbReference type="EMBL" id="QNN61183.1"/>
    </source>
</evidence>
<dbReference type="InterPro" id="IPR029021">
    <property type="entry name" value="Prot-tyrosine_phosphatase-like"/>
</dbReference>
<organism evidence="2 3">
    <name type="scientific">Erysipelothrix inopinata</name>
    <dbReference type="NCBI Taxonomy" id="225084"/>
    <lineage>
        <taxon>Bacteria</taxon>
        <taxon>Bacillati</taxon>
        <taxon>Bacillota</taxon>
        <taxon>Erysipelotrichia</taxon>
        <taxon>Erysipelotrichales</taxon>
        <taxon>Erysipelotrichaceae</taxon>
        <taxon>Erysipelothrix</taxon>
    </lineage>
</organism>
<reference evidence="2 3" key="1">
    <citation type="submission" date="2020-08" db="EMBL/GenBank/DDBJ databases">
        <title>Genome sequence of Erysipelothrix inopinata DSM 15511T.</title>
        <authorList>
            <person name="Hyun D.-W."/>
            <person name="Bae J.-W."/>
        </authorList>
    </citation>
    <scope>NUCLEOTIDE SEQUENCE [LARGE SCALE GENOMIC DNA]</scope>
    <source>
        <strain evidence="2 3">DSM 15511</strain>
    </source>
</reference>